<accession>A0ABS1HMS0</accession>
<feature type="modified residue" description="4-aspartylphosphate" evidence="3">
    <location>
        <position position="54"/>
    </location>
</feature>
<feature type="domain" description="Response regulatory" evidence="5">
    <location>
        <begin position="3"/>
        <end position="119"/>
    </location>
</feature>
<feature type="domain" description="HTH luxR-type" evidence="4">
    <location>
        <begin position="147"/>
        <end position="212"/>
    </location>
</feature>
<gene>
    <name evidence="6" type="ORF">JIV24_16655</name>
</gene>
<dbReference type="InterPro" id="IPR000792">
    <property type="entry name" value="Tscrpt_reg_LuxR_C"/>
</dbReference>
<dbReference type="SMART" id="SM00448">
    <property type="entry name" value="REC"/>
    <property type="match status" value="1"/>
</dbReference>
<dbReference type="Gene3D" id="3.40.50.2300">
    <property type="match status" value="1"/>
</dbReference>
<dbReference type="Pfam" id="PF00196">
    <property type="entry name" value="GerE"/>
    <property type="match status" value="1"/>
</dbReference>
<name>A0ABS1HMS0_9BACT</name>
<dbReference type="Proteomes" id="UP000605676">
    <property type="component" value="Unassembled WGS sequence"/>
</dbReference>
<dbReference type="PROSITE" id="PS50110">
    <property type="entry name" value="RESPONSE_REGULATORY"/>
    <property type="match status" value="1"/>
</dbReference>
<keyword evidence="1 3" id="KW-0597">Phosphoprotein</keyword>
<dbReference type="InterPro" id="IPR001789">
    <property type="entry name" value="Sig_transdc_resp-reg_receiver"/>
</dbReference>
<sequence length="216" mass="24598">MIKLVIVEDFAMIREGLKLVISKVEDFEFIGEYTNGKEFIDALPTIEPDVVLTDIDMPVMDGVKMTHMALSLKPDLKIIALTMFADRKFYYKMVTAGAKGFVLKQSPTNELEYAIRDVNNGDNYFSEELLRSVIVEMHGIEKEIIEEKKEILNISDRETEILQLLCNGLSNKEIAEKIFVSLRTVETTKSRLMQKTMTKNNAGLIVWAIKNKVVSI</sequence>
<evidence type="ECO:0000256" key="1">
    <source>
        <dbReference type="ARBA" id="ARBA00022553"/>
    </source>
</evidence>
<dbReference type="CDD" id="cd17535">
    <property type="entry name" value="REC_NarL-like"/>
    <property type="match status" value="1"/>
</dbReference>
<dbReference type="SUPFAM" id="SSF52172">
    <property type="entry name" value="CheY-like"/>
    <property type="match status" value="1"/>
</dbReference>
<dbReference type="InterPro" id="IPR058245">
    <property type="entry name" value="NreC/VraR/RcsB-like_REC"/>
</dbReference>
<keyword evidence="2" id="KW-0238">DNA-binding</keyword>
<dbReference type="PANTHER" id="PTHR43214:SF43">
    <property type="entry name" value="TWO-COMPONENT RESPONSE REGULATOR"/>
    <property type="match status" value="1"/>
</dbReference>
<dbReference type="PRINTS" id="PR00038">
    <property type="entry name" value="HTHLUXR"/>
</dbReference>
<dbReference type="SUPFAM" id="SSF46894">
    <property type="entry name" value="C-terminal effector domain of the bipartite response regulators"/>
    <property type="match status" value="1"/>
</dbReference>
<comment type="caution">
    <text evidence="6">The sequence shown here is derived from an EMBL/GenBank/DDBJ whole genome shotgun (WGS) entry which is preliminary data.</text>
</comment>
<dbReference type="Pfam" id="PF00072">
    <property type="entry name" value="Response_reg"/>
    <property type="match status" value="1"/>
</dbReference>
<evidence type="ECO:0000313" key="7">
    <source>
        <dbReference type="Proteomes" id="UP000605676"/>
    </source>
</evidence>
<evidence type="ECO:0000256" key="3">
    <source>
        <dbReference type="PROSITE-ProRule" id="PRU00169"/>
    </source>
</evidence>
<dbReference type="PROSITE" id="PS50043">
    <property type="entry name" value="HTH_LUXR_2"/>
    <property type="match status" value="1"/>
</dbReference>
<evidence type="ECO:0000259" key="4">
    <source>
        <dbReference type="PROSITE" id="PS50043"/>
    </source>
</evidence>
<dbReference type="CDD" id="cd06170">
    <property type="entry name" value="LuxR_C_like"/>
    <property type="match status" value="1"/>
</dbReference>
<dbReference type="EMBL" id="JAENRR010000048">
    <property type="protein sequence ID" value="MBK3518980.1"/>
    <property type="molecule type" value="Genomic_DNA"/>
</dbReference>
<evidence type="ECO:0000259" key="5">
    <source>
        <dbReference type="PROSITE" id="PS50110"/>
    </source>
</evidence>
<dbReference type="SMART" id="SM00421">
    <property type="entry name" value="HTH_LUXR"/>
    <property type="match status" value="1"/>
</dbReference>
<keyword evidence="7" id="KW-1185">Reference proteome</keyword>
<evidence type="ECO:0000256" key="2">
    <source>
        <dbReference type="ARBA" id="ARBA00023125"/>
    </source>
</evidence>
<reference evidence="6 7" key="1">
    <citation type="submission" date="2021-01" db="EMBL/GenBank/DDBJ databases">
        <title>Carboxyliciviraga sp.nov., isolated from coastal sediments.</title>
        <authorList>
            <person name="Lu D."/>
            <person name="Zhang T."/>
        </authorList>
    </citation>
    <scope>NUCLEOTIDE SEQUENCE [LARGE SCALE GENOMIC DNA]</scope>
    <source>
        <strain evidence="6 7">N1Y132</strain>
    </source>
</reference>
<dbReference type="InterPro" id="IPR039420">
    <property type="entry name" value="WalR-like"/>
</dbReference>
<organism evidence="6 7">
    <name type="scientific">Carboxylicivirga marina</name>
    <dbReference type="NCBI Taxonomy" id="2800988"/>
    <lineage>
        <taxon>Bacteria</taxon>
        <taxon>Pseudomonadati</taxon>
        <taxon>Bacteroidota</taxon>
        <taxon>Bacteroidia</taxon>
        <taxon>Marinilabiliales</taxon>
        <taxon>Marinilabiliaceae</taxon>
        <taxon>Carboxylicivirga</taxon>
    </lineage>
</organism>
<proteinExistence type="predicted"/>
<dbReference type="InterPro" id="IPR016032">
    <property type="entry name" value="Sig_transdc_resp-reg_C-effctor"/>
</dbReference>
<dbReference type="InterPro" id="IPR011006">
    <property type="entry name" value="CheY-like_superfamily"/>
</dbReference>
<dbReference type="PANTHER" id="PTHR43214">
    <property type="entry name" value="TWO-COMPONENT RESPONSE REGULATOR"/>
    <property type="match status" value="1"/>
</dbReference>
<protein>
    <submittedName>
        <fullName evidence="6">Response regulator transcription factor</fullName>
    </submittedName>
</protein>
<evidence type="ECO:0000313" key="6">
    <source>
        <dbReference type="EMBL" id="MBK3518980.1"/>
    </source>
</evidence>
<dbReference type="RefSeq" id="WP_200466201.1">
    <property type="nucleotide sequence ID" value="NZ_JAENRR010000048.1"/>
</dbReference>